<evidence type="ECO:0000313" key="5">
    <source>
        <dbReference type="Proteomes" id="UP000198281"/>
    </source>
</evidence>
<dbReference type="InterPro" id="IPR013094">
    <property type="entry name" value="AB_hydrolase_3"/>
</dbReference>
<organism evidence="4 5">
    <name type="scientific">Edaphosphingomonas laterariae</name>
    <dbReference type="NCBI Taxonomy" id="861865"/>
    <lineage>
        <taxon>Bacteria</taxon>
        <taxon>Pseudomonadati</taxon>
        <taxon>Pseudomonadota</taxon>
        <taxon>Alphaproteobacteria</taxon>
        <taxon>Sphingomonadales</taxon>
        <taxon>Rhizorhabdaceae</taxon>
        <taxon>Edaphosphingomonas</taxon>
    </lineage>
</organism>
<dbReference type="Pfam" id="PF07859">
    <property type="entry name" value="Abhydrolase_3"/>
    <property type="match status" value="1"/>
</dbReference>
<evidence type="ECO:0000313" key="4">
    <source>
        <dbReference type="EMBL" id="SNS08878.1"/>
    </source>
</evidence>
<dbReference type="FunFam" id="3.40.50.1820:FF:000089">
    <property type="entry name" value="Alpha/beta hydrolase"/>
    <property type="match status" value="1"/>
</dbReference>
<dbReference type="Proteomes" id="UP000198281">
    <property type="component" value="Unassembled WGS sequence"/>
</dbReference>
<evidence type="ECO:0000256" key="2">
    <source>
        <dbReference type="ARBA" id="ARBA00022801"/>
    </source>
</evidence>
<dbReference type="GO" id="GO:0016787">
    <property type="term" value="F:hydrolase activity"/>
    <property type="evidence" value="ECO:0007669"/>
    <property type="project" value="UniProtKB-KW"/>
</dbReference>
<dbReference type="PANTHER" id="PTHR48081">
    <property type="entry name" value="AB HYDROLASE SUPERFAMILY PROTEIN C4A8.06C"/>
    <property type="match status" value="1"/>
</dbReference>
<proteinExistence type="inferred from homology"/>
<dbReference type="OrthoDB" id="9806180at2"/>
<evidence type="ECO:0000259" key="3">
    <source>
        <dbReference type="Pfam" id="PF07859"/>
    </source>
</evidence>
<feature type="domain" description="Alpha/beta hydrolase fold-3" evidence="3">
    <location>
        <begin position="73"/>
        <end position="279"/>
    </location>
</feature>
<dbReference type="InterPro" id="IPR029058">
    <property type="entry name" value="AB_hydrolase_fold"/>
</dbReference>
<sequence length="306" mass="32709">MPLNATSSAILAHINASAPDMKAISPIEFRAYSAQMVQPADPADRIVTTDADADGVPVRIYRREEAGDAEPVLVFYHGGGYIACGIESHDRLCHRLARLAECAIVSVDYRLAPEHAFPAAVDDALAALRWVQANGTRYGLDTSRIAVGGDSAGGTLATVTAARARDEGGPAIVHQLMFYPGADMVEDTPSRREFAKGYFLDDDFSELCISAYVTNPADRAHPWASPIRAKDLTRLPPATIITAECDPLRDEGRNYAETLRAAGVATDYTDYAGVFHGFVSMFGLVTEADQAVAQAAAALKKAFGTT</sequence>
<evidence type="ECO:0000256" key="1">
    <source>
        <dbReference type="ARBA" id="ARBA00010515"/>
    </source>
</evidence>
<dbReference type="Gene3D" id="3.40.50.1820">
    <property type="entry name" value="alpha/beta hydrolase"/>
    <property type="match status" value="1"/>
</dbReference>
<dbReference type="RefSeq" id="WP_089217785.1">
    <property type="nucleotide sequence ID" value="NZ_FZOS01000001.1"/>
</dbReference>
<name>A0A239BNC9_9SPHN</name>
<accession>A0A239BNC9</accession>
<keyword evidence="5" id="KW-1185">Reference proteome</keyword>
<dbReference type="AlphaFoldDB" id="A0A239BNC9"/>
<comment type="similarity">
    <text evidence="1">Belongs to the 'GDXG' lipolytic enzyme family.</text>
</comment>
<dbReference type="PANTHER" id="PTHR48081:SF8">
    <property type="entry name" value="ALPHA_BETA HYDROLASE FOLD-3 DOMAIN-CONTAINING PROTEIN-RELATED"/>
    <property type="match status" value="1"/>
</dbReference>
<dbReference type="SUPFAM" id="SSF53474">
    <property type="entry name" value="alpha/beta-Hydrolases"/>
    <property type="match status" value="1"/>
</dbReference>
<dbReference type="EMBL" id="FZOS01000001">
    <property type="protein sequence ID" value="SNS08878.1"/>
    <property type="molecule type" value="Genomic_DNA"/>
</dbReference>
<gene>
    <name evidence="4" type="ORF">SAMN06295912_101269</name>
</gene>
<keyword evidence="2" id="KW-0378">Hydrolase</keyword>
<protein>
    <submittedName>
        <fullName evidence="4">Acetyl esterase</fullName>
    </submittedName>
</protein>
<reference evidence="5" key="1">
    <citation type="submission" date="2017-06" db="EMBL/GenBank/DDBJ databases">
        <authorList>
            <person name="Varghese N."/>
            <person name="Submissions S."/>
        </authorList>
    </citation>
    <scope>NUCLEOTIDE SEQUENCE [LARGE SCALE GENOMIC DNA]</scope>
    <source>
        <strain evidence="5">LNB2</strain>
    </source>
</reference>
<dbReference type="InterPro" id="IPR050300">
    <property type="entry name" value="GDXG_lipolytic_enzyme"/>
</dbReference>